<accession>A0A493U2F9</accession>
<reference evidence="1" key="2">
    <citation type="submission" date="2025-08" db="UniProtKB">
        <authorList>
            <consortium name="Ensembl"/>
        </authorList>
    </citation>
    <scope>IDENTIFICATION</scope>
</reference>
<dbReference type="AlphaFoldDB" id="A0A493U2F9"/>
<organism evidence="1 2">
    <name type="scientific">Anas platyrhynchos platyrhynchos</name>
    <name type="common">Northern mallard</name>
    <dbReference type="NCBI Taxonomy" id="8840"/>
    <lineage>
        <taxon>Eukaryota</taxon>
        <taxon>Metazoa</taxon>
        <taxon>Chordata</taxon>
        <taxon>Craniata</taxon>
        <taxon>Vertebrata</taxon>
        <taxon>Euteleostomi</taxon>
        <taxon>Archelosauria</taxon>
        <taxon>Archosauria</taxon>
        <taxon>Dinosauria</taxon>
        <taxon>Saurischia</taxon>
        <taxon>Theropoda</taxon>
        <taxon>Coelurosauria</taxon>
        <taxon>Aves</taxon>
        <taxon>Neognathae</taxon>
        <taxon>Galloanserae</taxon>
        <taxon>Anseriformes</taxon>
        <taxon>Anatidae</taxon>
        <taxon>Anatinae</taxon>
        <taxon>Anas</taxon>
    </lineage>
</organism>
<dbReference type="STRING" id="8840.ENSAPLP00000032229"/>
<protein>
    <submittedName>
        <fullName evidence="1">Uncharacterized protein</fullName>
    </submittedName>
</protein>
<proteinExistence type="predicted"/>
<name>A0A493U2F9_ANAPP</name>
<evidence type="ECO:0000313" key="1">
    <source>
        <dbReference type="Ensembl" id="ENSAPLP00000032229.1"/>
    </source>
</evidence>
<dbReference type="Proteomes" id="UP000016666">
    <property type="component" value="Chromosome 13"/>
</dbReference>
<keyword evidence="2" id="KW-1185">Reference proteome</keyword>
<sequence length="140" mass="14988">MAHGVLSPRVNLEASQAIATIQALCSSMKRVFDCLKVGVWNKEMLEGCEKGFVAAFQESLRSLSHNLGEQSGFSESDGSCNHCSVALPAALDVRCGGQVFRDLVKKLHKAVPGSVPALQEVPAGWPAARVEGFPNTWSFS</sequence>
<evidence type="ECO:0000313" key="2">
    <source>
        <dbReference type="Proteomes" id="UP000016666"/>
    </source>
</evidence>
<dbReference type="Ensembl" id="ENSAPLT00000035641.1">
    <property type="protein sequence ID" value="ENSAPLP00000032229.1"/>
    <property type="gene ID" value="ENSAPLG00000021274.1"/>
</dbReference>
<reference evidence="1 2" key="1">
    <citation type="submission" date="2017-10" db="EMBL/GenBank/DDBJ databases">
        <title>A new Pekin duck reference genome.</title>
        <authorList>
            <person name="Hou Z.-C."/>
            <person name="Zhou Z.-K."/>
            <person name="Zhu F."/>
            <person name="Hou S.-S."/>
        </authorList>
    </citation>
    <scope>NUCLEOTIDE SEQUENCE [LARGE SCALE GENOMIC DNA]</scope>
</reference>
<reference evidence="1" key="3">
    <citation type="submission" date="2025-09" db="UniProtKB">
        <authorList>
            <consortium name="Ensembl"/>
        </authorList>
    </citation>
    <scope>IDENTIFICATION</scope>
</reference>